<dbReference type="EMBL" id="WXXV01000009">
    <property type="protein sequence ID" value="MBE7695384.1"/>
    <property type="molecule type" value="Genomic_DNA"/>
</dbReference>
<dbReference type="InterPro" id="IPR003029">
    <property type="entry name" value="S1_domain"/>
</dbReference>
<dbReference type="Gene3D" id="2.40.50.140">
    <property type="entry name" value="Nucleic acid-binding proteins"/>
    <property type="match status" value="1"/>
</dbReference>
<dbReference type="RefSeq" id="WP_101915828.1">
    <property type="nucleotide sequence ID" value="NZ_JAFMUA010000013.1"/>
</dbReference>
<proteinExistence type="predicted"/>
<dbReference type="Proteomes" id="UP000806077">
    <property type="component" value="Unassembled WGS sequence"/>
</dbReference>
<dbReference type="SMART" id="SM00316">
    <property type="entry name" value="S1"/>
    <property type="match status" value="1"/>
</dbReference>
<keyword evidence="3" id="KW-0238">DNA-binding</keyword>
<accession>A0AAP1RFI4</accession>
<dbReference type="InterPro" id="IPR036388">
    <property type="entry name" value="WH-like_DNA-bd_sf"/>
</dbReference>
<gene>
    <name evidence="3" type="ORF">F7645_08120</name>
</gene>
<dbReference type="PANTHER" id="PTHR37296">
    <property type="entry name" value="CONSERVED VIRULENCE FACTOR B"/>
    <property type="match status" value="1"/>
</dbReference>
<evidence type="ECO:0000256" key="1">
    <source>
        <dbReference type="SAM" id="MobiDB-lite"/>
    </source>
</evidence>
<feature type="compositionally biased region" description="Acidic residues" evidence="1">
    <location>
        <begin position="7"/>
        <end position="16"/>
    </location>
</feature>
<dbReference type="Gene3D" id="1.10.10.10">
    <property type="entry name" value="Winged helix-like DNA-binding domain superfamily/Winged helix DNA-binding domain"/>
    <property type="match status" value="1"/>
</dbReference>
<evidence type="ECO:0000313" key="4">
    <source>
        <dbReference type="Proteomes" id="UP000806077"/>
    </source>
</evidence>
<dbReference type="GO" id="GO:0003677">
    <property type="term" value="F:DNA binding"/>
    <property type="evidence" value="ECO:0007669"/>
    <property type="project" value="UniProtKB-KW"/>
</dbReference>
<comment type="caution">
    <text evidence="3">The sequence shown here is derived from an EMBL/GenBank/DDBJ whole genome shotgun (WGS) entry which is preliminary data.</text>
</comment>
<dbReference type="InterPro" id="IPR040764">
    <property type="entry name" value="CvfB_WH"/>
</dbReference>
<dbReference type="InterPro" id="IPR012340">
    <property type="entry name" value="NA-bd_OB-fold"/>
</dbReference>
<evidence type="ECO:0000259" key="2">
    <source>
        <dbReference type="SMART" id="SM00316"/>
    </source>
</evidence>
<dbReference type="AlphaFoldDB" id="A0AAP1RFI4"/>
<feature type="region of interest" description="Disordered" evidence="1">
    <location>
        <begin position="1"/>
        <end position="29"/>
    </location>
</feature>
<feature type="domain" description="S1 motif" evidence="2">
    <location>
        <begin position="24"/>
        <end position="86"/>
    </location>
</feature>
<sequence length="157" mass="18066">MELQDGLYEDSQENSQDESQGGLQEGDQVNLKIVEQTPLGYNVLIDDEFDGLLFNSEVYQDIEEGMETYGYVKKIRDDGKIDVSLRPQGFRNVIDSDADVIMRKLDEKGYLMLTDKSSPESIKFRLQMSKKAFKRAIGGLYKDKKIELKQDRIELIK</sequence>
<keyword evidence="4" id="KW-1185">Reference proteome</keyword>
<dbReference type="PANTHER" id="PTHR37296:SF1">
    <property type="entry name" value="CONSERVED VIRULENCE FACTOR B"/>
    <property type="match status" value="1"/>
</dbReference>
<evidence type="ECO:0000313" key="3">
    <source>
        <dbReference type="EMBL" id="MBE7695384.1"/>
    </source>
</evidence>
<name>A0AAP1RFI4_9FLAO</name>
<dbReference type="SUPFAM" id="SSF50249">
    <property type="entry name" value="Nucleic acid-binding proteins"/>
    <property type="match status" value="1"/>
</dbReference>
<protein>
    <submittedName>
        <fullName evidence="3">DNA-binding protein</fullName>
    </submittedName>
</protein>
<reference evidence="3 4" key="1">
    <citation type="journal article" date="2020" name="Int. J. Syst. Evol. Microbiol.">
        <title>Tenacibaculum piscium sp. nov., isolated from skin ulcers of sea-farmed fish, and description of Tenacibaculum finnmarkense sp. nov. with subdivision into genomovars finnmarkense and ulcerans.</title>
        <authorList>
            <person name="Olsen A.B."/>
            <person name="Spilsberg B."/>
            <person name="Nilsen H.K."/>
            <person name="Lagesen K."/>
            <person name="Gulla S."/>
            <person name="Avendano-Herrera R."/>
            <person name="Irgang R."/>
            <person name="Duchaud E."/>
            <person name="Colquhoun D.J."/>
        </authorList>
    </citation>
    <scope>NUCLEOTIDE SEQUENCE [LARGE SCALE GENOMIC DNA]</scope>
    <source>
        <strain evidence="3 4">TNO037</strain>
    </source>
</reference>
<dbReference type="InterPro" id="IPR014464">
    <property type="entry name" value="CvfB_fam"/>
</dbReference>
<organism evidence="3 4">
    <name type="scientific">Tenacibaculum finnmarkense genomovar finnmarkense</name>
    <dbReference type="NCBI Taxonomy" id="1458503"/>
    <lineage>
        <taxon>Bacteria</taxon>
        <taxon>Pseudomonadati</taxon>
        <taxon>Bacteroidota</taxon>
        <taxon>Flavobacteriia</taxon>
        <taxon>Flavobacteriales</taxon>
        <taxon>Flavobacteriaceae</taxon>
        <taxon>Tenacibaculum</taxon>
        <taxon>Tenacibaculum finnmarkense</taxon>
    </lineage>
</organism>
<dbReference type="Pfam" id="PF17783">
    <property type="entry name" value="WHD_CvfB"/>
    <property type="match status" value="1"/>
</dbReference>